<comment type="caution">
    <text evidence="2">The sequence shown here is derived from an EMBL/GenBank/DDBJ whole genome shotgun (WGS) entry which is preliminary data.</text>
</comment>
<reference evidence="2 3" key="1">
    <citation type="submission" date="2019-03" db="EMBL/GenBank/DDBJ databases">
        <title>First draft genome of Liparis tanakae, snailfish: a comprehensive survey of snailfish specific genes.</title>
        <authorList>
            <person name="Kim W."/>
            <person name="Song I."/>
            <person name="Jeong J.-H."/>
            <person name="Kim D."/>
            <person name="Kim S."/>
            <person name="Ryu S."/>
            <person name="Song J.Y."/>
            <person name="Lee S.K."/>
        </authorList>
    </citation>
    <scope>NUCLEOTIDE SEQUENCE [LARGE SCALE GENOMIC DNA]</scope>
    <source>
        <tissue evidence="2">Muscle</tissue>
    </source>
</reference>
<protein>
    <submittedName>
        <fullName evidence="2">Uncharacterized protein</fullName>
    </submittedName>
</protein>
<dbReference type="AlphaFoldDB" id="A0A4Z2H6L1"/>
<sequence>MARCEDNTSAVVRKMSSDMWRTPQAMTPRATPGKTDGTGRLTEAERVRVPWMSSLKVQNRLLYLLRMRKAFLLAKSSNWIRQLIPYLQSVSGTRAWPYCWQAKPTVGVYTMGMNSSMSEVSRR</sequence>
<evidence type="ECO:0000313" key="2">
    <source>
        <dbReference type="EMBL" id="TNN60885.1"/>
    </source>
</evidence>
<organism evidence="2 3">
    <name type="scientific">Liparis tanakae</name>
    <name type="common">Tanaka's snailfish</name>
    <dbReference type="NCBI Taxonomy" id="230148"/>
    <lineage>
        <taxon>Eukaryota</taxon>
        <taxon>Metazoa</taxon>
        <taxon>Chordata</taxon>
        <taxon>Craniata</taxon>
        <taxon>Vertebrata</taxon>
        <taxon>Euteleostomi</taxon>
        <taxon>Actinopterygii</taxon>
        <taxon>Neopterygii</taxon>
        <taxon>Teleostei</taxon>
        <taxon>Neoteleostei</taxon>
        <taxon>Acanthomorphata</taxon>
        <taxon>Eupercaria</taxon>
        <taxon>Perciformes</taxon>
        <taxon>Cottioidei</taxon>
        <taxon>Cottales</taxon>
        <taxon>Liparidae</taxon>
        <taxon>Liparis</taxon>
    </lineage>
</organism>
<keyword evidence="3" id="KW-1185">Reference proteome</keyword>
<dbReference type="EMBL" id="SRLO01000325">
    <property type="protein sequence ID" value="TNN60885.1"/>
    <property type="molecule type" value="Genomic_DNA"/>
</dbReference>
<feature type="region of interest" description="Disordered" evidence="1">
    <location>
        <begin position="21"/>
        <end position="41"/>
    </location>
</feature>
<accession>A0A4Z2H6L1</accession>
<gene>
    <name evidence="2" type="ORF">EYF80_028880</name>
</gene>
<evidence type="ECO:0000313" key="3">
    <source>
        <dbReference type="Proteomes" id="UP000314294"/>
    </source>
</evidence>
<proteinExistence type="predicted"/>
<name>A0A4Z2H6L1_9TELE</name>
<dbReference type="Proteomes" id="UP000314294">
    <property type="component" value="Unassembled WGS sequence"/>
</dbReference>
<evidence type="ECO:0000256" key="1">
    <source>
        <dbReference type="SAM" id="MobiDB-lite"/>
    </source>
</evidence>